<feature type="chain" id="PRO_5003333455" evidence="1">
    <location>
        <begin position="26"/>
        <end position="154"/>
    </location>
</feature>
<protein>
    <submittedName>
        <fullName evidence="3">Copper amine oxidase-like domain-containing protein</fullName>
    </submittedName>
</protein>
<dbReference type="STRING" id="696281.Desru_1840"/>
<dbReference type="SUPFAM" id="SSF55383">
    <property type="entry name" value="Copper amine oxidase, domain N"/>
    <property type="match status" value="1"/>
</dbReference>
<dbReference type="EMBL" id="CP002780">
    <property type="protein sequence ID" value="AEG60101.1"/>
    <property type="molecule type" value="Genomic_DNA"/>
</dbReference>
<keyword evidence="1" id="KW-0732">Signal</keyword>
<dbReference type="OrthoDB" id="9780101at2"/>
<keyword evidence="4" id="KW-1185">Reference proteome</keyword>
<evidence type="ECO:0000313" key="4">
    <source>
        <dbReference type="Proteomes" id="UP000009234"/>
    </source>
</evidence>
<dbReference type="Proteomes" id="UP000009234">
    <property type="component" value="Chromosome"/>
</dbReference>
<dbReference type="Gene3D" id="3.30.457.10">
    <property type="entry name" value="Copper amine oxidase-like, N-terminal domain"/>
    <property type="match status" value="1"/>
</dbReference>
<dbReference type="HOGENOM" id="CLU_1701443_0_0_9"/>
<name>F6DU26_DESRL</name>
<dbReference type="RefSeq" id="WP_013841865.1">
    <property type="nucleotide sequence ID" value="NC_015589.1"/>
</dbReference>
<accession>F6DU26</accession>
<feature type="signal peptide" evidence="1">
    <location>
        <begin position="1"/>
        <end position="25"/>
    </location>
</feature>
<evidence type="ECO:0000259" key="2">
    <source>
        <dbReference type="Pfam" id="PF07833"/>
    </source>
</evidence>
<evidence type="ECO:0000256" key="1">
    <source>
        <dbReference type="SAM" id="SignalP"/>
    </source>
</evidence>
<dbReference type="InterPro" id="IPR036582">
    <property type="entry name" value="Mao_N_sf"/>
</dbReference>
<organism evidence="3 4">
    <name type="scientific">Desulforamulus ruminis (strain ATCC 23193 / DSM 2154 / NCIMB 8452 / DL)</name>
    <name type="common">Desulfotomaculum ruminis</name>
    <dbReference type="NCBI Taxonomy" id="696281"/>
    <lineage>
        <taxon>Bacteria</taxon>
        <taxon>Bacillati</taxon>
        <taxon>Bacillota</taxon>
        <taxon>Clostridia</taxon>
        <taxon>Eubacteriales</taxon>
        <taxon>Peptococcaceae</taxon>
        <taxon>Desulforamulus</taxon>
    </lineage>
</organism>
<dbReference type="Pfam" id="PF07833">
    <property type="entry name" value="Cu_amine_oxidN1"/>
    <property type="match status" value="1"/>
</dbReference>
<sequence>MKYRFFSITATFVLTLLLQTQIALASQEPLPPAPPSPPPFPPFSLLVNGQKITTDQDPLFINGVLFIPLRATLEALGSKVEWDAQRETAMVDHQGLRLGLYPGRNDVLLNDRVISLGSPCKLEKERLLVPGQVFSEILDMDISWDPEHHFVFVN</sequence>
<dbReference type="InterPro" id="IPR012854">
    <property type="entry name" value="Cu_amine_oxidase-like_N"/>
</dbReference>
<evidence type="ECO:0000313" key="3">
    <source>
        <dbReference type="EMBL" id="AEG60101.1"/>
    </source>
</evidence>
<dbReference type="eggNOG" id="COG0860">
    <property type="taxonomic scope" value="Bacteria"/>
</dbReference>
<reference evidence="3 4" key="2">
    <citation type="journal article" date="2012" name="Stand. Genomic Sci.">
        <title>Complete genome sequence of the sulfate-reducing firmicute Desulfotomaculum ruminis type strain (DL(T)).</title>
        <authorList>
            <person name="Spring S."/>
            <person name="Visser M."/>
            <person name="Lu M."/>
            <person name="Copeland A."/>
            <person name="Lapidus A."/>
            <person name="Lucas S."/>
            <person name="Cheng J.F."/>
            <person name="Han C."/>
            <person name="Tapia R."/>
            <person name="Goodwin L.A."/>
            <person name="Pitluck S."/>
            <person name="Ivanova N."/>
            <person name="Land M."/>
            <person name="Hauser L."/>
            <person name="Larimer F."/>
            <person name="Rohde M."/>
            <person name="Goker M."/>
            <person name="Detter J.C."/>
            <person name="Kyrpides N.C."/>
            <person name="Woyke T."/>
            <person name="Schaap P.J."/>
            <person name="Plugge C.M."/>
            <person name="Muyzer G."/>
            <person name="Kuever J."/>
            <person name="Pereira I.A."/>
            <person name="Parshina S.N."/>
            <person name="Bernier-Latmani R."/>
            <person name="Stams A.J."/>
            <person name="Klenk H.P."/>
        </authorList>
    </citation>
    <scope>NUCLEOTIDE SEQUENCE [LARGE SCALE GENOMIC DNA]</scope>
    <source>
        <strain evidence="4">ATCC 23193 / DSM 2154 / NCIB 8452 / DL</strain>
    </source>
</reference>
<gene>
    <name evidence="3" type="ordered locus">Desru_1840</name>
</gene>
<dbReference type="AlphaFoldDB" id="F6DU26"/>
<reference evidence="4" key="1">
    <citation type="submission" date="2011-05" db="EMBL/GenBank/DDBJ databases">
        <title>Complete sequence of Desulfotomaculum ruminis DSM 2154.</title>
        <authorList>
            <person name="Lucas S."/>
            <person name="Copeland A."/>
            <person name="Lapidus A."/>
            <person name="Cheng J.-F."/>
            <person name="Goodwin L."/>
            <person name="Pitluck S."/>
            <person name="Lu M."/>
            <person name="Detter J.C."/>
            <person name="Han C."/>
            <person name="Tapia R."/>
            <person name="Land M."/>
            <person name="Hauser L."/>
            <person name="Kyrpides N."/>
            <person name="Ivanova N."/>
            <person name="Mikhailova N."/>
            <person name="Pagani I."/>
            <person name="Stams A.J.M."/>
            <person name="Plugge C.M."/>
            <person name="Muyzer G."/>
            <person name="Kuever J."/>
            <person name="Parshina S.N."/>
            <person name="Ivanova A.E."/>
            <person name="Nazina T.N."/>
            <person name="Brambilla E."/>
            <person name="Spring S."/>
            <person name="Klenk H.-P."/>
            <person name="Woyke T."/>
        </authorList>
    </citation>
    <scope>NUCLEOTIDE SEQUENCE [LARGE SCALE GENOMIC DNA]</scope>
    <source>
        <strain evidence="4">ATCC 23193 / DSM 2154 / NCIB 8452 / DL</strain>
    </source>
</reference>
<feature type="domain" description="Copper amine oxidase-like N-terminal" evidence="2">
    <location>
        <begin position="47"/>
        <end position="151"/>
    </location>
</feature>
<proteinExistence type="predicted"/>
<dbReference type="KEGG" id="dru:Desru_1840"/>